<accession>A0A9X2S543</accession>
<protein>
    <submittedName>
        <fullName evidence="2">Uncharacterized protein</fullName>
    </submittedName>
</protein>
<comment type="caution">
    <text evidence="2">The sequence shown here is derived from an EMBL/GenBank/DDBJ whole genome shotgun (WGS) entry which is preliminary data.</text>
</comment>
<name>A0A9X2S543_9FIRM</name>
<reference evidence="2" key="1">
    <citation type="submission" date="2022-07" db="EMBL/GenBank/DDBJ databases">
        <title>Enhanced cultured diversity of the mouse gut microbiota enables custom-made synthetic communities.</title>
        <authorList>
            <person name="Afrizal A."/>
        </authorList>
    </citation>
    <scope>NUCLEOTIDE SEQUENCE</scope>
    <source>
        <strain evidence="2">DSM 29482</strain>
    </source>
</reference>
<keyword evidence="1" id="KW-1133">Transmembrane helix</keyword>
<gene>
    <name evidence="2" type="ORF">NSA23_08510</name>
</gene>
<keyword evidence="1" id="KW-0472">Membrane</keyword>
<feature type="transmembrane region" description="Helical" evidence="1">
    <location>
        <begin position="6"/>
        <end position="24"/>
    </location>
</feature>
<keyword evidence="3" id="KW-1185">Reference proteome</keyword>
<dbReference type="Proteomes" id="UP001142078">
    <property type="component" value="Unassembled WGS sequence"/>
</dbReference>
<organism evidence="2 3">
    <name type="scientific">Anaerosalibacter massiliensis</name>
    <dbReference type="NCBI Taxonomy" id="1347392"/>
    <lineage>
        <taxon>Bacteria</taxon>
        <taxon>Bacillati</taxon>
        <taxon>Bacillota</taxon>
        <taxon>Tissierellia</taxon>
        <taxon>Tissierellales</taxon>
        <taxon>Sporanaerobacteraceae</taxon>
        <taxon>Anaerosalibacter</taxon>
    </lineage>
</organism>
<evidence type="ECO:0000313" key="2">
    <source>
        <dbReference type="EMBL" id="MCR2044158.1"/>
    </source>
</evidence>
<dbReference type="AlphaFoldDB" id="A0A9X2S543"/>
<dbReference type="EMBL" id="JANJZL010000004">
    <property type="protein sequence ID" value="MCR2044158.1"/>
    <property type="molecule type" value="Genomic_DNA"/>
</dbReference>
<keyword evidence="1" id="KW-0812">Transmembrane</keyword>
<evidence type="ECO:0000313" key="3">
    <source>
        <dbReference type="Proteomes" id="UP001142078"/>
    </source>
</evidence>
<dbReference type="RefSeq" id="WP_257490409.1">
    <property type="nucleotide sequence ID" value="NZ_JANJZL010000004.1"/>
</dbReference>
<proteinExistence type="predicted"/>
<sequence>MTNLENILSFLTILLNFLIQLIKFENAKISKNSSKKKSSRRKRKA</sequence>
<evidence type="ECO:0000256" key="1">
    <source>
        <dbReference type="SAM" id="Phobius"/>
    </source>
</evidence>